<dbReference type="EMBL" id="BLLF01001398">
    <property type="protein sequence ID" value="GFH19050.1"/>
    <property type="molecule type" value="Genomic_DNA"/>
</dbReference>
<dbReference type="Proteomes" id="UP000485058">
    <property type="component" value="Unassembled WGS sequence"/>
</dbReference>
<proteinExistence type="predicted"/>
<gene>
    <name evidence="1" type="ORF">HaLaN_15937</name>
</gene>
<name>A0A699ZCA3_HAELA</name>
<keyword evidence="2" id="KW-1185">Reference proteome</keyword>
<evidence type="ECO:0000313" key="1">
    <source>
        <dbReference type="EMBL" id="GFH19050.1"/>
    </source>
</evidence>
<comment type="caution">
    <text evidence="1">The sequence shown here is derived from an EMBL/GenBank/DDBJ whole genome shotgun (WGS) entry which is preliminary data.</text>
</comment>
<reference evidence="1 2" key="1">
    <citation type="submission" date="2020-02" db="EMBL/GenBank/DDBJ databases">
        <title>Draft genome sequence of Haematococcus lacustris strain NIES-144.</title>
        <authorList>
            <person name="Morimoto D."/>
            <person name="Nakagawa S."/>
            <person name="Yoshida T."/>
            <person name="Sawayama S."/>
        </authorList>
    </citation>
    <scope>NUCLEOTIDE SEQUENCE [LARGE SCALE GENOMIC DNA]</scope>
    <source>
        <strain evidence="1 2">NIES-144</strain>
    </source>
</reference>
<evidence type="ECO:0000313" key="2">
    <source>
        <dbReference type="Proteomes" id="UP000485058"/>
    </source>
</evidence>
<sequence length="93" mass="10501">MLHAEYAEMTSTVESQLRAQLKDLQQKLGDLHCTDVNALRRAYTSLSQHVKHIITLMAQIDTQLLTPEYVSQEAVQQRIQVMLALVDSHKLGG</sequence>
<protein>
    <submittedName>
        <fullName evidence="1">Uncharacterized protein</fullName>
    </submittedName>
</protein>
<feature type="non-terminal residue" evidence="1">
    <location>
        <position position="1"/>
    </location>
</feature>
<organism evidence="1 2">
    <name type="scientific">Haematococcus lacustris</name>
    <name type="common">Green alga</name>
    <name type="synonym">Haematococcus pluvialis</name>
    <dbReference type="NCBI Taxonomy" id="44745"/>
    <lineage>
        <taxon>Eukaryota</taxon>
        <taxon>Viridiplantae</taxon>
        <taxon>Chlorophyta</taxon>
        <taxon>core chlorophytes</taxon>
        <taxon>Chlorophyceae</taxon>
        <taxon>CS clade</taxon>
        <taxon>Chlamydomonadales</taxon>
        <taxon>Haematococcaceae</taxon>
        <taxon>Haematococcus</taxon>
    </lineage>
</organism>
<accession>A0A699ZCA3</accession>
<dbReference type="AlphaFoldDB" id="A0A699ZCA3"/>